<dbReference type="RefSeq" id="WP_183884746.1">
    <property type="nucleotide sequence ID" value="NZ_JACHCE010000011.1"/>
</dbReference>
<dbReference type="InterPro" id="IPR012338">
    <property type="entry name" value="Beta-lactam/transpept-like"/>
</dbReference>
<evidence type="ECO:0000256" key="1">
    <source>
        <dbReference type="SAM" id="SignalP"/>
    </source>
</evidence>
<dbReference type="EMBL" id="JACHCE010000011">
    <property type="protein sequence ID" value="MBB5638936.1"/>
    <property type="molecule type" value="Genomic_DNA"/>
</dbReference>
<evidence type="ECO:0000259" key="2">
    <source>
        <dbReference type="Pfam" id="PF00144"/>
    </source>
</evidence>
<evidence type="ECO:0000313" key="3">
    <source>
        <dbReference type="EMBL" id="MBB5638936.1"/>
    </source>
</evidence>
<dbReference type="Pfam" id="PF00144">
    <property type="entry name" value="Beta-lactamase"/>
    <property type="match status" value="1"/>
</dbReference>
<dbReference type="PANTHER" id="PTHR46825:SF8">
    <property type="entry name" value="BETA-LACTAMASE-RELATED"/>
    <property type="match status" value="1"/>
</dbReference>
<dbReference type="AlphaFoldDB" id="A0A7W8ZRM8"/>
<accession>A0A7W8ZRM8</accession>
<organism evidence="3 4">
    <name type="scientific">Pedobacter cryoconitis</name>
    <dbReference type="NCBI Taxonomy" id="188932"/>
    <lineage>
        <taxon>Bacteria</taxon>
        <taxon>Pseudomonadati</taxon>
        <taxon>Bacteroidota</taxon>
        <taxon>Sphingobacteriia</taxon>
        <taxon>Sphingobacteriales</taxon>
        <taxon>Sphingobacteriaceae</taxon>
        <taxon>Pedobacter</taxon>
    </lineage>
</organism>
<reference evidence="3 4" key="1">
    <citation type="submission" date="2020-08" db="EMBL/GenBank/DDBJ databases">
        <title>Genomic Encyclopedia of Type Strains, Phase IV (KMG-V): Genome sequencing to study the core and pangenomes of soil and plant-associated prokaryotes.</title>
        <authorList>
            <person name="Whitman W."/>
        </authorList>
    </citation>
    <scope>NUCLEOTIDE SEQUENCE [LARGE SCALE GENOMIC DNA]</scope>
    <source>
        <strain evidence="3 4">S3M1</strain>
    </source>
</reference>
<feature type="domain" description="Beta-lactamase-related" evidence="2">
    <location>
        <begin position="34"/>
        <end position="350"/>
    </location>
</feature>
<dbReference type="InterPro" id="IPR050491">
    <property type="entry name" value="AmpC-like"/>
</dbReference>
<dbReference type="Proteomes" id="UP000537204">
    <property type="component" value="Unassembled WGS sequence"/>
</dbReference>
<dbReference type="Gene3D" id="3.40.710.10">
    <property type="entry name" value="DD-peptidase/beta-lactamase superfamily"/>
    <property type="match status" value="1"/>
</dbReference>
<dbReference type="PANTHER" id="PTHR46825">
    <property type="entry name" value="D-ALANYL-D-ALANINE-CARBOXYPEPTIDASE/ENDOPEPTIDASE AMPH"/>
    <property type="match status" value="1"/>
</dbReference>
<keyword evidence="1" id="KW-0732">Signal</keyword>
<proteinExistence type="predicted"/>
<name>A0A7W8ZRM8_9SPHI</name>
<protein>
    <submittedName>
        <fullName evidence="3">CubicO group peptidase (Beta-lactamase class C family)</fullName>
    </submittedName>
</protein>
<evidence type="ECO:0000313" key="4">
    <source>
        <dbReference type="Proteomes" id="UP000537204"/>
    </source>
</evidence>
<gene>
    <name evidence="3" type="ORF">HDE68_004874</name>
</gene>
<dbReference type="SUPFAM" id="SSF56601">
    <property type="entry name" value="beta-lactamase/transpeptidase-like"/>
    <property type="match status" value="1"/>
</dbReference>
<feature type="signal peptide" evidence="1">
    <location>
        <begin position="1"/>
        <end position="20"/>
    </location>
</feature>
<sequence>MQRALSCFVLPLLFPLLLQAQTSSQTSSLSSAVRQRIDHVMDSCIQKNFSGVVLVAKKGKVEYLKYTGLANRHYDIKFSEQTKFKIFSVTKTFTAVLIMQLYEQGKINLDSTISAYYPEYKGEAAKKATIRNLLTYSSGRDTKDMRDVFEAYSNDIWTVDEFIDKFCSGKLIDTPGTKFNYSNGDYIILGKIIENIYKKPFEEVLREKILIPLHMQHTDYLHHNDIIKDIDEGYDYVKPNTAKLIMPTNHYIDNHFSAGAMYSTPQDLLIFDQAIFKHTILKKETVDLMLTSYPKLGDVAIGFWVYPRKFGKVNTLFAERQGAGYGHNANWVHLIDKDLTFILLSNTNTVELNKMRLDVISAYLGE</sequence>
<dbReference type="InterPro" id="IPR001466">
    <property type="entry name" value="Beta-lactam-related"/>
</dbReference>
<comment type="caution">
    <text evidence="3">The sequence shown here is derived from an EMBL/GenBank/DDBJ whole genome shotgun (WGS) entry which is preliminary data.</text>
</comment>
<feature type="chain" id="PRO_5031530969" evidence="1">
    <location>
        <begin position="21"/>
        <end position="366"/>
    </location>
</feature>